<evidence type="ECO:0000256" key="1">
    <source>
        <dbReference type="SAM" id="SignalP"/>
    </source>
</evidence>
<organism evidence="2 3">
    <name type="scientific">Armillaria luteobubalina</name>
    <dbReference type="NCBI Taxonomy" id="153913"/>
    <lineage>
        <taxon>Eukaryota</taxon>
        <taxon>Fungi</taxon>
        <taxon>Dikarya</taxon>
        <taxon>Basidiomycota</taxon>
        <taxon>Agaricomycotina</taxon>
        <taxon>Agaricomycetes</taxon>
        <taxon>Agaricomycetidae</taxon>
        <taxon>Agaricales</taxon>
        <taxon>Marasmiineae</taxon>
        <taxon>Physalacriaceae</taxon>
        <taxon>Armillaria</taxon>
    </lineage>
</organism>
<reference evidence="2" key="1">
    <citation type="submission" date="2023-06" db="EMBL/GenBank/DDBJ databases">
        <authorList>
            <consortium name="Lawrence Berkeley National Laboratory"/>
            <person name="Ahrendt S."/>
            <person name="Sahu N."/>
            <person name="Indic B."/>
            <person name="Wong-Bajracharya J."/>
            <person name="Merenyi Z."/>
            <person name="Ke H.-M."/>
            <person name="Monk M."/>
            <person name="Kocsube S."/>
            <person name="Drula E."/>
            <person name="Lipzen A."/>
            <person name="Balint B."/>
            <person name="Henrissat B."/>
            <person name="Andreopoulos B."/>
            <person name="Martin F.M."/>
            <person name="Harder C.B."/>
            <person name="Rigling D."/>
            <person name="Ford K.L."/>
            <person name="Foster G.D."/>
            <person name="Pangilinan J."/>
            <person name="Papanicolaou A."/>
            <person name="Barry K."/>
            <person name="LaButti K."/>
            <person name="Viragh M."/>
            <person name="Koriabine M."/>
            <person name="Yan M."/>
            <person name="Riley R."/>
            <person name="Champramary S."/>
            <person name="Plett K.L."/>
            <person name="Tsai I.J."/>
            <person name="Slot J."/>
            <person name="Sipos G."/>
            <person name="Plett J."/>
            <person name="Nagy L.G."/>
            <person name="Grigoriev I.V."/>
        </authorList>
    </citation>
    <scope>NUCLEOTIDE SEQUENCE</scope>
    <source>
        <strain evidence="2">HWK02</strain>
    </source>
</reference>
<dbReference type="Proteomes" id="UP001175228">
    <property type="component" value="Unassembled WGS sequence"/>
</dbReference>
<protein>
    <recommendedName>
        <fullName evidence="4">Secreted protein</fullName>
    </recommendedName>
</protein>
<name>A0AA39PEW6_9AGAR</name>
<evidence type="ECO:0008006" key="4">
    <source>
        <dbReference type="Google" id="ProtNLM"/>
    </source>
</evidence>
<proteinExistence type="predicted"/>
<accession>A0AA39PEW6</accession>
<comment type="caution">
    <text evidence="2">The sequence shown here is derived from an EMBL/GenBank/DDBJ whole genome shotgun (WGS) entry which is preliminary data.</text>
</comment>
<keyword evidence="3" id="KW-1185">Reference proteome</keyword>
<dbReference type="EMBL" id="JAUEPU010000062">
    <property type="protein sequence ID" value="KAK0482962.1"/>
    <property type="molecule type" value="Genomic_DNA"/>
</dbReference>
<sequence length="97" mass="11231">MWGASKVRRGRRVRIGFWLSLRSSVRVLVQAYTYEKRSCPTSSIHPRRGYHAGVESDKTRISWKAFDRWLVDLNQFPNANTIIRKANSAFGSTRMGE</sequence>
<gene>
    <name evidence="2" type="ORF">EDD18DRAFT_1200359</name>
</gene>
<keyword evidence="1" id="KW-0732">Signal</keyword>
<evidence type="ECO:0000313" key="3">
    <source>
        <dbReference type="Proteomes" id="UP001175228"/>
    </source>
</evidence>
<feature type="chain" id="PRO_5041297768" description="Secreted protein" evidence="1">
    <location>
        <begin position="32"/>
        <end position="97"/>
    </location>
</feature>
<evidence type="ECO:0000313" key="2">
    <source>
        <dbReference type="EMBL" id="KAK0482962.1"/>
    </source>
</evidence>
<dbReference type="AlphaFoldDB" id="A0AA39PEW6"/>
<feature type="signal peptide" evidence="1">
    <location>
        <begin position="1"/>
        <end position="31"/>
    </location>
</feature>